<organism evidence="3 4">
    <name type="scientific">Ruminococcus albus (strain ATCC 27210 / DSM 20455 / JCM 14654 / NCDO 2250 / 7)</name>
    <dbReference type="NCBI Taxonomy" id="697329"/>
    <lineage>
        <taxon>Bacteria</taxon>
        <taxon>Bacillati</taxon>
        <taxon>Bacillota</taxon>
        <taxon>Clostridia</taxon>
        <taxon>Eubacteriales</taxon>
        <taxon>Oscillospiraceae</taxon>
        <taxon>Ruminococcus</taxon>
    </lineage>
</organism>
<evidence type="ECO:0000256" key="1">
    <source>
        <dbReference type="SAM" id="MobiDB-lite"/>
    </source>
</evidence>
<evidence type="ECO:0008006" key="5">
    <source>
        <dbReference type="Google" id="ProtNLM"/>
    </source>
</evidence>
<evidence type="ECO:0000313" key="3">
    <source>
        <dbReference type="EMBL" id="ADU20633.1"/>
    </source>
</evidence>
<dbReference type="PROSITE" id="PS51257">
    <property type="entry name" value="PROKAR_LIPOPROTEIN"/>
    <property type="match status" value="1"/>
</dbReference>
<dbReference type="OrthoDB" id="1819853at2"/>
<evidence type="ECO:0000256" key="2">
    <source>
        <dbReference type="SAM" id="SignalP"/>
    </source>
</evidence>
<proteinExistence type="predicted"/>
<gene>
    <name evidence="3" type="ordered locus">Rumal_0071</name>
</gene>
<protein>
    <recommendedName>
        <fullName evidence="5">DUF4367 domain-containing protein</fullName>
    </recommendedName>
</protein>
<feature type="chain" id="PRO_5038499350" description="DUF4367 domain-containing protein" evidence="2">
    <location>
        <begin position="20"/>
        <end position="336"/>
    </location>
</feature>
<feature type="region of interest" description="Disordered" evidence="1">
    <location>
        <begin position="21"/>
        <end position="73"/>
    </location>
</feature>
<accession>E6UBP1</accession>
<dbReference type="EMBL" id="CP002403">
    <property type="protein sequence ID" value="ADU20633.1"/>
    <property type="molecule type" value="Genomic_DNA"/>
</dbReference>
<keyword evidence="2" id="KW-0732">Signal</keyword>
<sequence precursor="true">MSKKIIAAMMAIVMCAGIASCSKSSGGDDSKSASSAAEKSEEKKTDVTTDDDTTAENDTADSTDDSSKDEVLVSDENTLKTNHLTMKLIEPNIIYIDENNLESEPTEDEVKAAIDAIFAQYKAAEDKDEQAFIDSFNFGILVDPIATLSEAMFEYDNEKSDEEFRQYLTSTNQGTKYEVIDDVIGLLEKIGDPDINSQLADAMDKKDGTNLKELLKKLTDGVKPGAEAVKENLDNETIFNSKEDIKKMENLGDDATYGFYLEYCDRYNDELYMRMTFSVLAGDKEYDLGGAETWFVGDQHGVLLTNEAYEYEIDEEMMNMSTKQIFEAMKTQMSGE</sequence>
<feature type="signal peptide" evidence="2">
    <location>
        <begin position="1"/>
        <end position="19"/>
    </location>
</feature>
<feature type="compositionally biased region" description="Acidic residues" evidence="1">
    <location>
        <begin position="48"/>
        <end position="64"/>
    </location>
</feature>
<dbReference type="HOGENOM" id="CLU_826067_0_0_9"/>
<evidence type="ECO:0000313" key="4">
    <source>
        <dbReference type="Proteomes" id="UP000006919"/>
    </source>
</evidence>
<reference evidence="3 4" key="1">
    <citation type="journal article" date="2011" name="J. Bacteriol.">
        <title>Complete genome of the cellulolytic ruminal bacterium Ruminococcus albus 7.</title>
        <authorList>
            <person name="Suen G."/>
            <person name="Stevenson D.M."/>
            <person name="Bruce D.C."/>
            <person name="Chertkov O."/>
            <person name="Copeland A."/>
            <person name="Cheng J.F."/>
            <person name="Detter C."/>
            <person name="Detter J.C."/>
            <person name="Goodwin L.A."/>
            <person name="Han C.S."/>
            <person name="Hauser L.J."/>
            <person name="Ivanova N.N."/>
            <person name="Kyrpides N.C."/>
            <person name="Land M.L."/>
            <person name="Lapidus A."/>
            <person name="Lucas S."/>
            <person name="Ovchinnikova G."/>
            <person name="Pitluck S."/>
            <person name="Tapia R."/>
            <person name="Woyke T."/>
            <person name="Boyum J."/>
            <person name="Mead D."/>
            <person name="Weimer P.J."/>
        </authorList>
    </citation>
    <scope>NUCLEOTIDE SEQUENCE [LARGE SCALE GENOMIC DNA]</scope>
    <source>
        <strain evidence="4">ATCC 27210 / DSM 20455 / JCM 14654 / NCDO 2250 / 7</strain>
    </source>
</reference>
<dbReference type="STRING" id="697329.Rumal_0071"/>
<name>E6UBP1_RUMA7</name>
<dbReference type="Proteomes" id="UP000006919">
    <property type="component" value="Chromosome"/>
</dbReference>
<dbReference type="KEGG" id="ral:Rumal_0071"/>
<feature type="compositionally biased region" description="Basic and acidic residues" evidence="1">
    <location>
        <begin position="38"/>
        <end position="47"/>
    </location>
</feature>
<dbReference type="RefSeq" id="WP_013496827.1">
    <property type="nucleotide sequence ID" value="NC_014833.1"/>
</dbReference>
<dbReference type="AlphaFoldDB" id="E6UBP1"/>